<feature type="non-terminal residue" evidence="2">
    <location>
        <position position="148"/>
    </location>
</feature>
<gene>
    <name evidence="2" type="ORF">Ciccas_010643</name>
</gene>
<evidence type="ECO:0000256" key="1">
    <source>
        <dbReference type="SAM" id="MobiDB-lite"/>
    </source>
</evidence>
<accession>A0ABD2PTI8</accession>
<reference evidence="2 3" key="1">
    <citation type="submission" date="2024-11" db="EMBL/GenBank/DDBJ databases">
        <title>Adaptive evolution of stress response genes in parasites aligns with host niche diversity.</title>
        <authorList>
            <person name="Hahn C."/>
            <person name="Resl P."/>
        </authorList>
    </citation>
    <scope>NUCLEOTIDE SEQUENCE [LARGE SCALE GENOMIC DNA]</scope>
    <source>
        <strain evidence="2">EGGRZ-B1_66</strain>
        <tissue evidence="2">Body</tissue>
    </source>
</reference>
<feature type="region of interest" description="Disordered" evidence="1">
    <location>
        <begin position="19"/>
        <end position="75"/>
    </location>
</feature>
<name>A0ABD2PTI8_9PLAT</name>
<dbReference type="Proteomes" id="UP001626550">
    <property type="component" value="Unassembled WGS sequence"/>
</dbReference>
<feature type="compositionally biased region" description="Polar residues" evidence="1">
    <location>
        <begin position="54"/>
        <end position="71"/>
    </location>
</feature>
<dbReference type="AlphaFoldDB" id="A0ABD2PTI8"/>
<keyword evidence="3" id="KW-1185">Reference proteome</keyword>
<comment type="caution">
    <text evidence="2">The sequence shown here is derived from an EMBL/GenBank/DDBJ whole genome shotgun (WGS) entry which is preliminary data.</text>
</comment>
<dbReference type="EMBL" id="JBJKFK010002654">
    <property type="protein sequence ID" value="KAL3310784.1"/>
    <property type="molecule type" value="Genomic_DNA"/>
</dbReference>
<evidence type="ECO:0000313" key="2">
    <source>
        <dbReference type="EMBL" id="KAL3310784.1"/>
    </source>
</evidence>
<evidence type="ECO:0000313" key="3">
    <source>
        <dbReference type="Proteomes" id="UP001626550"/>
    </source>
</evidence>
<protein>
    <submittedName>
        <fullName evidence="2">Uncharacterized protein</fullName>
    </submittedName>
</protein>
<proteinExistence type="predicted"/>
<sequence length="148" mass="16687">MTSEDLTADEITEQLEDLVHSLGTGERDKTISDFLDEDAPDSQRTLKNAGAMEKTNTSQNKVRDSFQTGGHNDQDLDTKFRAIMAKIPRFTPVSTQQPYRRTFLLPSERYPSDNDNEFSISSLQQDYKITYPARMNSSENSDGSSHTA</sequence>
<organism evidence="2 3">
    <name type="scientific">Cichlidogyrus casuarinus</name>
    <dbReference type="NCBI Taxonomy" id="1844966"/>
    <lineage>
        <taxon>Eukaryota</taxon>
        <taxon>Metazoa</taxon>
        <taxon>Spiralia</taxon>
        <taxon>Lophotrochozoa</taxon>
        <taxon>Platyhelminthes</taxon>
        <taxon>Monogenea</taxon>
        <taxon>Monopisthocotylea</taxon>
        <taxon>Dactylogyridea</taxon>
        <taxon>Ancyrocephalidae</taxon>
        <taxon>Cichlidogyrus</taxon>
    </lineage>
</organism>